<reference evidence="13" key="1">
    <citation type="submission" date="2025-08" db="UniProtKB">
        <authorList>
            <consortium name="RefSeq"/>
        </authorList>
    </citation>
    <scope>IDENTIFICATION</scope>
    <source>
        <tissue evidence="13">Sperm</tissue>
    </source>
</reference>
<feature type="disulfide bond" evidence="7">
    <location>
        <begin position="890"/>
        <end position="917"/>
    </location>
</feature>
<evidence type="ECO:0000259" key="11">
    <source>
        <dbReference type="PROSITE" id="PS50026"/>
    </source>
</evidence>
<dbReference type="SMART" id="SM00179">
    <property type="entry name" value="EGF_CA"/>
    <property type="match status" value="1"/>
</dbReference>
<evidence type="ECO:0000256" key="2">
    <source>
        <dbReference type="ARBA" id="ARBA00022729"/>
    </source>
</evidence>
<evidence type="ECO:0000256" key="4">
    <source>
        <dbReference type="ARBA" id="ARBA00023157"/>
    </source>
</evidence>
<dbReference type="CTD" id="133584"/>
<dbReference type="Gene3D" id="2.10.25.10">
    <property type="entry name" value="Laminin"/>
    <property type="match status" value="1"/>
</dbReference>
<keyword evidence="2 9" id="KW-0732">Signal</keyword>
<dbReference type="Gene3D" id="2.60.120.200">
    <property type="match status" value="3"/>
</dbReference>
<dbReference type="PANTHER" id="PTHR15036:SF88">
    <property type="entry name" value="PIKACHURIN"/>
    <property type="match status" value="1"/>
</dbReference>
<feature type="domain" description="Laminin G" evidence="10">
    <location>
        <begin position="733"/>
        <end position="917"/>
    </location>
</feature>
<dbReference type="SMART" id="SM00181">
    <property type="entry name" value="EGF"/>
    <property type="match status" value="3"/>
</dbReference>
<dbReference type="CDD" id="cd00054">
    <property type="entry name" value="EGF_CA"/>
    <property type="match status" value="1"/>
</dbReference>
<evidence type="ECO:0000313" key="13">
    <source>
        <dbReference type="RefSeq" id="XP_032829904.1"/>
    </source>
</evidence>
<gene>
    <name evidence="13" type="primary">EGFLAM</name>
</gene>
<feature type="domain" description="Laminin G" evidence="10">
    <location>
        <begin position="502"/>
        <end position="686"/>
    </location>
</feature>
<dbReference type="PROSITE" id="PS50025">
    <property type="entry name" value="LAM_G_DOMAIN"/>
    <property type="match status" value="3"/>
</dbReference>
<dbReference type="Pfam" id="PF00008">
    <property type="entry name" value="EGF"/>
    <property type="match status" value="1"/>
</dbReference>
<feature type="compositionally biased region" description="Pro residues" evidence="8">
    <location>
        <begin position="79"/>
        <end position="89"/>
    </location>
</feature>
<feature type="region of interest" description="Disordered" evidence="8">
    <location>
        <begin position="28"/>
        <end position="51"/>
    </location>
</feature>
<protein>
    <submittedName>
        <fullName evidence="13">Pikachurin isoform X1</fullName>
    </submittedName>
</protein>
<comment type="caution">
    <text evidence="6">Lacks conserved residue(s) required for the propagation of feature annotation.</text>
</comment>
<dbReference type="AlphaFoldDB" id="A0AAJ7U669"/>
<dbReference type="KEGG" id="pmrn:116953414"/>
<organism evidence="12 13">
    <name type="scientific">Petromyzon marinus</name>
    <name type="common">Sea lamprey</name>
    <dbReference type="NCBI Taxonomy" id="7757"/>
    <lineage>
        <taxon>Eukaryota</taxon>
        <taxon>Metazoa</taxon>
        <taxon>Chordata</taxon>
        <taxon>Craniata</taxon>
        <taxon>Vertebrata</taxon>
        <taxon>Cyclostomata</taxon>
        <taxon>Hyperoartia</taxon>
        <taxon>Petromyzontiformes</taxon>
        <taxon>Petromyzontidae</taxon>
        <taxon>Petromyzon</taxon>
    </lineage>
</organism>
<feature type="compositionally biased region" description="Low complexity" evidence="8">
    <location>
        <begin position="130"/>
        <end position="173"/>
    </location>
</feature>
<dbReference type="InterPro" id="IPR013320">
    <property type="entry name" value="ConA-like_dom_sf"/>
</dbReference>
<dbReference type="InterPro" id="IPR001791">
    <property type="entry name" value="Laminin_G"/>
</dbReference>
<evidence type="ECO:0000256" key="9">
    <source>
        <dbReference type="SAM" id="SignalP"/>
    </source>
</evidence>
<keyword evidence="3" id="KW-0677">Repeat</keyword>
<dbReference type="Pfam" id="PF00054">
    <property type="entry name" value="Laminin_G_1"/>
    <property type="match status" value="1"/>
</dbReference>
<name>A0AAJ7U669_PETMA</name>
<keyword evidence="12" id="KW-1185">Reference proteome</keyword>
<feature type="domain" description="EGF-like" evidence="11">
    <location>
        <begin position="456"/>
        <end position="493"/>
    </location>
</feature>
<evidence type="ECO:0000256" key="5">
    <source>
        <dbReference type="ARBA" id="ARBA00023180"/>
    </source>
</evidence>
<proteinExistence type="predicted"/>
<dbReference type="GO" id="GO:0005604">
    <property type="term" value="C:basement membrane"/>
    <property type="evidence" value="ECO:0007669"/>
    <property type="project" value="UniProtKB-ARBA"/>
</dbReference>
<evidence type="ECO:0000256" key="3">
    <source>
        <dbReference type="ARBA" id="ARBA00022737"/>
    </source>
</evidence>
<accession>A0AAJ7U669</accession>
<evidence type="ECO:0000256" key="6">
    <source>
        <dbReference type="PROSITE-ProRule" id="PRU00076"/>
    </source>
</evidence>
<dbReference type="PROSITE" id="PS50026">
    <property type="entry name" value="EGF_3"/>
    <property type="match status" value="2"/>
</dbReference>
<dbReference type="FunFam" id="2.10.25.10:FF:000012">
    <property type="entry name" value="Delta-like protein"/>
    <property type="match status" value="1"/>
</dbReference>
<dbReference type="InterPro" id="IPR001881">
    <property type="entry name" value="EGF-like_Ca-bd_dom"/>
</dbReference>
<keyword evidence="5" id="KW-0325">Glycoprotein</keyword>
<evidence type="ECO:0000259" key="10">
    <source>
        <dbReference type="PROSITE" id="PS50025"/>
    </source>
</evidence>
<dbReference type="PROSITE" id="PS01186">
    <property type="entry name" value="EGF_2"/>
    <property type="match status" value="2"/>
</dbReference>
<dbReference type="RefSeq" id="XP_032829904.1">
    <property type="nucleotide sequence ID" value="XM_032974013.1"/>
</dbReference>
<feature type="domain" description="EGF-like" evidence="11">
    <location>
        <begin position="682"/>
        <end position="718"/>
    </location>
</feature>
<evidence type="ECO:0000256" key="7">
    <source>
        <dbReference type="PROSITE-ProRule" id="PRU00122"/>
    </source>
</evidence>
<feature type="chain" id="PRO_5042524545" evidence="9">
    <location>
        <begin position="23"/>
        <end position="917"/>
    </location>
</feature>
<feature type="domain" description="Laminin G" evidence="10">
    <location>
        <begin position="263"/>
        <end position="455"/>
    </location>
</feature>
<dbReference type="Pfam" id="PF02210">
    <property type="entry name" value="Laminin_G_2"/>
    <property type="match status" value="2"/>
</dbReference>
<feature type="signal peptide" evidence="9">
    <location>
        <begin position="1"/>
        <end position="22"/>
    </location>
</feature>
<dbReference type="GO" id="GO:0005509">
    <property type="term" value="F:calcium ion binding"/>
    <property type="evidence" value="ECO:0007669"/>
    <property type="project" value="InterPro"/>
</dbReference>
<dbReference type="PANTHER" id="PTHR15036">
    <property type="entry name" value="PIKACHURIN-LIKE PROTEIN"/>
    <property type="match status" value="1"/>
</dbReference>
<feature type="compositionally biased region" description="Basic residues" evidence="8">
    <location>
        <begin position="179"/>
        <end position="191"/>
    </location>
</feature>
<feature type="region of interest" description="Disordered" evidence="8">
    <location>
        <begin position="103"/>
        <end position="223"/>
    </location>
</feature>
<dbReference type="SMART" id="SM00282">
    <property type="entry name" value="LamG"/>
    <property type="match status" value="3"/>
</dbReference>
<dbReference type="InterPro" id="IPR050372">
    <property type="entry name" value="Neurexin-related_CASP"/>
</dbReference>
<feature type="region of interest" description="Disordered" evidence="8">
    <location>
        <begin position="66"/>
        <end position="90"/>
    </location>
</feature>
<evidence type="ECO:0000256" key="8">
    <source>
        <dbReference type="SAM" id="MobiDB-lite"/>
    </source>
</evidence>
<evidence type="ECO:0000313" key="12">
    <source>
        <dbReference type="Proteomes" id="UP001318040"/>
    </source>
</evidence>
<keyword evidence="1 6" id="KW-0245">EGF-like domain</keyword>
<dbReference type="CDD" id="cd00110">
    <property type="entry name" value="LamG"/>
    <property type="match status" value="3"/>
</dbReference>
<keyword evidence="4 6" id="KW-1015">Disulfide bond</keyword>
<evidence type="ECO:0000256" key="1">
    <source>
        <dbReference type="ARBA" id="ARBA00022536"/>
    </source>
</evidence>
<dbReference type="PROSITE" id="PS00022">
    <property type="entry name" value="EGF_1"/>
    <property type="match status" value="3"/>
</dbReference>
<sequence>MRAPLLPLIPSLLLAFLLGSHCHRQPLQPRERAGARSEGSGAELSDPTLVDDSDYVDIISLDDVDDSDKEASGEALTPAPTPAPTPVHPPLLAFHEAQRGDAAWIPTPSPRMAPGAPAQLTARGPRPHIRTGSSRSPSPSSTTSTSPSSTTSTSPPSTTFTLPRSTSTPSSAAPGPPGRRAKRPHRRRRLPGRGSANWTQPRVTPSAVPGTPTSVRPPARTPTACDAASCPLGSYCLLGEGGRTSCPCSLGKGGRQCAQDVTARVPAFSGHSFLALPTLRGAHGELNISLELKAEARAGYQNALLLFCGDREDARPRDFLALSLRRGVLTFSFDCGSGPAWISASTPVTPGSWHRVALSRSGRHGRLTVDSQPPSTGHSQGPLSHISFRTPLYVGGPPHAPLTGVAVGPPPGWGPPLSPLGFLGCVRALRINGREVDARAAPRGHAVRGANVGECGREACAAARCGQGAPCEVWDGEEALCLCSLGFSGPRCQDALAVRMPVFDARLRSYAAALWPGGLRPPSSAMELELEFRSMRSEGTLLYSDDAGAGDAGDFVALVLRGGHLEMRFDCGSGTATIRSAAPVSVGEWHVVQASRRARLGILQLDDQAPVSAIAPGSFTQIRCSSALYLGGVPDYDAVKKKSGVTAPFTGTFQRLAVNGHAVVLGPEPAGRLTTGVNVGNAATACEAAPCQQGGSCHPRGDSYICDCPLGYQGQSCQEDNGFFGANAVEDYEELPRFTGSSYISYESSNILKRVSGFRSNLFVRFKATGPDGLLLWRGGTRWGRGTEEGDYILLGLQGGALIFSYDLGSGPAHILVNSSFNDGLWHRVKAVRTGQTGKLTVDDFGAVVGRSPGHMTRLDLTGPLYLGGVRADGVSGQDRPRVSRGLEGCVSHLTLATDAHVALIAQAAGGHNVQSC</sequence>
<dbReference type="InterPro" id="IPR000742">
    <property type="entry name" value="EGF"/>
</dbReference>
<dbReference type="Proteomes" id="UP001318040">
    <property type="component" value="Chromosome 1"/>
</dbReference>
<feature type="disulfide bond" evidence="6">
    <location>
        <begin position="708"/>
        <end position="717"/>
    </location>
</feature>
<feature type="disulfide bond" evidence="6">
    <location>
        <begin position="483"/>
        <end position="492"/>
    </location>
</feature>
<dbReference type="SUPFAM" id="SSF49899">
    <property type="entry name" value="Concanavalin A-like lectins/glucanases"/>
    <property type="match status" value="3"/>
</dbReference>